<comment type="catalytic activity">
    <reaction evidence="43">
        <text>octan-3-one + NADPH + O2 + H(+) = pentyl propanoate + NADP(+) + H2O</text>
        <dbReference type="Rhea" id="RHEA:54840"/>
        <dbReference type="ChEBI" id="CHEBI:15377"/>
        <dbReference type="ChEBI" id="CHEBI:15378"/>
        <dbReference type="ChEBI" id="CHEBI:15379"/>
        <dbReference type="ChEBI" id="CHEBI:57783"/>
        <dbReference type="ChEBI" id="CHEBI:58349"/>
        <dbReference type="ChEBI" id="CHEBI:80946"/>
        <dbReference type="ChEBI" id="CHEBI:87373"/>
    </reaction>
    <physiologicalReaction direction="left-to-right" evidence="43">
        <dbReference type="Rhea" id="RHEA:54841"/>
    </physiologicalReaction>
</comment>
<evidence type="ECO:0000256" key="29">
    <source>
        <dbReference type="ARBA" id="ARBA00045722"/>
    </source>
</evidence>
<evidence type="ECO:0000256" key="23">
    <source>
        <dbReference type="ARBA" id="ARBA00033213"/>
    </source>
</evidence>
<dbReference type="SUPFAM" id="SSF51905">
    <property type="entry name" value="FAD/NAD(P)-binding domain"/>
    <property type="match status" value="2"/>
</dbReference>
<evidence type="ECO:0000256" key="2">
    <source>
        <dbReference type="ARBA" id="ARBA00004389"/>
    </source>
</evidence>
<comment type="catalytic activity">
    <reaction evidence="32">
        <text>hexan-3-one + NADPH + O2 + H(+) = propyl propanoate + NADP(+) + H2O</text>
        <dbReference type="Rhea" id="RHEA:54848"/>
        <dbReference type="ChEBI" id="CHEBI:15377"/>
        <dbReference type="ChEBI" id="CHEBI:15378"/>
        <dbReference type="ChEBI" id="CHEBI:15379"/>
        <dbReference type="ChEBI" id="CHEBI:57783"/>
        <dbReference type="ChEBI" id="CHEBI:58349"/>
        <dbReference type="ChEBI" id="CHEBI:89828"/>
        <dbReference type="ChEBI" id="CHEBI:89891"/>
    </reaction>
    <physiologicalReaction direction="left-to-right" evidence="32">
        <dbReference type="Rhea" id="RHEA:54849"/>
    </physiologicalReaction>
</comment>
<comment type="catalytic activity">
    <reaction evidence="42">
        <text>N,N-dimethylaniline + NADPH + O2 + H(+) = N,N-dimethylaniline N-oxide + NADP(+) + H2O</text>
        <dbReference type="Rhea" id="RHEA:24468"/>
        <dbReference type="ChEBI" id="CHEBI:15377"/>
        <dbReference type="ChEBI" id="CHEBI:15378"/>
        <dbReference type="ChEBI" id="CHEBI:15379"/>
        <dbReference type="ChEBI" id="CHEBI:16269"/>
        <dbReference type="ChEBI" id="CHEBI:17735"/>
        <dbReference type="ChEBI" id="CHEBI:57783"/>
        <dbReference type="ChEBI" id="CHEBI:58349"/>
        <dbReference type="EC" id="1.14.13.8"/>
    </reaction>
    <physiologicalReaction direction="left-to-right" evidence="42">
        <dbReference type="Rhea" id="RHEA:24469"/>
    </physiologicalReaction>
</comment>
<evidence type="ECO:0000256" key="24">
    <source>
        <dbReference type="ARBA" id="ARBA00033301"/>
    </source>
</evidence>
<comment type="catalytic activity">
    <reaction evidence="38">
        <text>trimethylamine + NADPH + O2 = trimethylamine N-oxide + NADP(+) + H2O</text>
        <dbReference type="Rhea" id="RHEA:31979"/>
        <dbReference type="ChEBI" id="CHEBI:15377"/>
        <dbReference type="ChEBI" id="CHEBI:15379"/>
        <dbReference type="ChEBI" id="CHEBI:15724"/>
        <dbReference type="ChEBI" id="CHEBI:57783"/>
        <dbReference type="ChEBI" id="CHEBI:58349"/>
        <dbReference type="ChEBI" id="CHEBI:58389"/>
        <dbReference type="EC" id="1.14.13.148"/>
    </reaction>
    <physiologicalReaction direction="left-to-right" evidence="38">
        <dbReference type="Rhea" id="RHEA:31980"/>
    </physiologicalReaction>
</comment>
<evidence type="ECO:0000256" key="4">
    <source>
        <dbReference type="ARBA" id="ARBA00009183"/>
    </source>
</evidence>
<keyword evidence="17" id="KW-0560">Oxidoreductase</keyword>
<comment type="function">
    <text evidence="29">Acts as a Baeyer-Villiger monooxygenase on a broad range of substrates. Catalyzes the insertion of an oxygen atom into a carbon-carbon bond adjacent to a carbonyl, which converts ketones to esters. Active on diverse carbonyl compounds, whereas soft nucleophiles are mostly non- or poorly reactive. In contrast with other forms of FMO it is non- or poorly active on 'classical' substrates such as drugs, pesticides, and dietary components containing soft nucleophilic heteroatoms. Able to oxidize drug molecules bearing a carbonyl group on an aliphatic chain, such as nabumetone and pentoxifylline. Also, in the absence of substrates, shows slow but yet significant NADPH oxidase activity. Acts as a positive modulator of cholesterol biosynthesis as well as glucose homeostasis, promoting metabolic aging via pleiotropic effects.</text>
</comment>
<feature type="non-terminal residue" evidence="44">
    <location>
        <position position="507"/>
    </location>
</feature>
<evidence type="ECO:0000256" key="32">
    <source>
        <dbReference type="ARBA" id="ARBA00047426"/>
    </source>
</evidence>
<evidence type="ECO:0000256" key="14">
    <source>
        <dbReference type="ARBA" id="ARBA00022848"/>
    </source>
</evidence>
<dbReference type="InterPro" id="IPR036188">
    <property type="entry name" value="FAD/NAD-bd_sf"/>
</dbReference>
<dbReference type="InterPro" id="IPR002257">
    <property type="entry name" value="Flavin_mOase_5"/>
</dbReference>
<dbReference type="GO" id="GO:0050661">
    <property type="term" value="F:NADP binding"/>
    <property type="evidence" value="ECO:0007669"/>
    <property type="project" value="InterPro"/>
</dbReference>
<proteinExistence type="inferred from homology"/>
<comment type="catalytic activity">
    <reaction evidence="36">
        <text>hexan-3-one + NADPH + O2 + H(+) = ethyl butanoate + NADP(+) + H2O</text>
        <dbReference type="Rhea" id="RHEA:54844"/>
        <dbReference type="ChEBI" id="CHEBI:15377"/>
        <dbReference type="ChEBI" id="CHEBI:15378"/>
        <dbReference type="ChEBI" id="CHEBI:15379"/>
        <dbReference type="ChEBI" id="CHEBI:57783"/>
        <dbReference type="ChEBI" id="CHEBI:58349"/>
        <dbReference type="ChEBI" id="CHEBI:88764"/>
        <dbReference type="ChEBI" id="CHEBI:89891"/>
    </reaction>
    <physiologicalReaction direction="left-to-right" evidence="36">
        <dbReference type="Rhea" id="RHEA:54845"/>
    </physiologicalReaction>
</comment>
<dbReference type="GO" id="GO:0006629">
    <property type="term" value="P:lipid metabolic process"/>
    <property type="evidence" value="ECO:0007669"/>
    <property type="project" value="UniProtKB-KW"/>
</dbReference>
<keyword evidence="10" id="KW-0285">Flavoprotein</keyword>
<dbReference type="GO" id="GO:0050660">
    <property type="term" value="F:flavin adenine dinucleotide binding"/>
    <property type="evidence" value="ECO:0007669"/>
    <property type="project" value="InterPro"/>
</dbReference>
<dbReference type="GO" id="GO:0034899">
    <property type="term" value="F:trimethylamine monooxygenase activity"/>
    <property type="evidence" value="ECO:0007669"/>
    <property type="project" value="UniProtKB-EC"/>
</dbReference>
<dbReference type="EMBL" id="BTRK01000003">
    <property type="protein sequence ID" value="GMR41304.1"/>
    <property type="molecule type" value="Genomic_DNA"/>
</dbReference>
<comment type="catalytic activity">
    <reaction evidence="41">
        <text>heptan-4-one + NADPH + O2 + H(+) = propyl butanoate + NADP(+) + H2O</text>
        <dbReference type="Rhea" id="RHEA:54852"/>
        <dbReference type="ChEBI" id="CHEBI:15377"/>
        <dbReference type="ChEBI" id="CHEBI:15378"/>
        <dbReference type="ChEBI" id="CHEBI:15379"/>
        <dbReference type="ChEBI" id="CHEBI:57783"/>
        <dbReference type="ChEBI" id="CHEBI:58349"/>
        <dbReference type="ChEBI" id="CHEBI:89484"/>
        <dbReference type="ChEBI" id="CHEBI:89719"/>
    </reaction>
    <physiologicalReaction direction="left-to-right" evidence="41">
        <dbReference type="Rhea" id="RHEA:54853"/>
    </physiologicalReaction>
</comment>
<dbReference type="Pfam" id="PF00743">
    <property type="entry name" value="FMO-like"/>
    <property type="match status" value="1"/>
</dbReference>
<evidence type="ECO:0000256" key="20">
    <source>
        <dbReference type="ARBA" id="ARBA00023136"/>
    </source>
</evidence>
<evidence type="ECO:0000256" key="5">
    <source>
        <dbReference type="ARBA" id="ARBA00012698"/>
    </source>
</evidence>
<protein>
    <recommendedName>
        <fullName evidence="26">Flavin-containing monooxygenase 1</fullName>
        <ecNumber evidence="25">1.14.13.148</ecNumber>
        <ecNumber evidence="6">1.14.13.8</ecNumber>
        <ecNumber evidence="5">1.6.3.1</ecNumber>
    </recommendedName>
    <alternativeName>
        <fullName evidence="28">Dimethylaniline monooxygenase [N-oxide-forming] 1</fullName>
    </alternativeName>
    <alternativeName>
        <fullName evidence="24">Dimethylaniline monooxygenase [N-oxide-forming] 5</fullName>
    </alternativeName>
    <alternativeName>
        <fullName evidence="21">Dimethylaniline oxidase 1</fullName>
    </alternativeName>
    <alternativeName>
        <fullName evidence="22">Dimethylaniline oxidase 5</fullName>
    </alternativeName>
    <alternativeName>
        <fullName evidence="7">Flavin-containing monooxygenase 5</fullName>
    </alternativeName>
    <alternativeName>
        <fullName evidence="23">NADPH oxidase</fullName>
    </alternativeName>
    <alternativeName>
        <fullName evidence="27">Trimethylamine monooxygenase</fullName>
    </alternativeName>
</protein>
<comment type="catalytic activity">
    <reaction evidence="40">
        <text>(2E)-geranial + NADPH + O2 + H(+) = (1E)-2,6-dimethylhepta-1,5-dien-1-yl formate + NADP(+) + H2O</text>
        <dbReference type="Rhea" id="RHEA:54860"/>
        <dbReference type="ChEBI" id="CHEBI:15377"/>
        <dbReference type="ChEBI" id="CHEBI:15378"/>
        <dbReference type="ChEBI" id="CHEBI:15379"/>
        <dbReference type="ChEBI" id="CHEBI:16980"/>
        <dbReference type="ChEBI" id="CHEBI:57783"/>
        <dbReference type="ChEBI" id="CHEBI:58349"/>
        <dbReference type="ChEBI" id="CHEBI:138375"/>
    </reaction>
    <physiologicalReaction direction="left-to-right" evidence="40">
        <dbReference type="Rhea" id="RHEA:54861"/>
    </physiologicalReaction>
</comment>
<evidence type="ECO:0000256" key="3">
    <source>
        <dbReference type="ARBA" id="ARBA00004524"/>
    </source>
</evidence>
<evidence type="ECO:0000256" key="28">
    <source>
        <dbReference type="ARBA" id="ARBA00034561"/>
    </source>
</evidence>
<dbReference type="Proteomes" id="UP001328107">
    <property type="component" value="Unassembled WGS sequence"/>
</dbReference>
<evidence type="ECO:0000256" key="31">
    <source>
        <dbReference type="ARBA" id="ARBA00047338"/>
    </source>
</evidence>
<dbReference type="InterPro" id="IPR050346">
    <property type="entry name" value="FMO-like"/>
</dbReference>
<accession>A0AAN4ZK17</accession>
<reference evidence="45" key="1">
    <citation type="submission" date="2022-10" db="EMBL/GenBank/DDBJ databases">
        <title>Genome assembly of Pristionchus species.</title>
        <authorList>
            <person name="Yoshida K."/>
            <person name="Sommer R.J."/>
        </authorList>
    </citation>
    <scope>NUCLEOTIDE SEQUENCE [LARGE SCALE GENOMIC DNA]</scope>
    <source>
        <strain evidence="45">RS5460</strain>
    </source>
</reference>
<evidence type="ECO:0000256" key="34">
    <source>
        <dbReference type="ARBA" id="ARBA00047855"/>
    </source>
</evidence>
<dbReference type="InterPro" id="IPR000960">
    <property type="entry name" value="Flavin_mOase"/>
</dbReference>
<keyword evidence="9" id="KW-0597">Phosphoprotein</keyword>
<comment type="catalytic activity">
    <reaction evidence="31">
        <text>hypotaurine + NADH + O2 + H(+) = taurine + NAD(+) + H2O</text>
        <dbReference type="Rhea" id="RHEA:74111"/>
        <dbReference type="ChEBI" id="CHEBI:15377"/>
        <dbReference type="ChEBI" id="CHEBI:15378"/>
        <dbReference type="ChEBI" id="CHEBI:15379"/>
        <dbReference type="ChEBI" id="CHEBI:57540"/>
        <dbReference type="ChEBI" id="CHEBI:57853"/>
        <dbReference type="ChEBI" id="CHEBI:57945"/>
        <dbReference type="ChEBI" id="CHEBI:507393"/>
        <dbReference type="EC" id="1.14.13.8"/>
    </reaction>
    <physiologicalReaction direction="left-to-right" evidence="31">
        <dbReference type="Rhea" id="RHEA:74112"/>
    </physiologicalReaction>
</comment>
<dbReference type="PANTHER" id="PTHR23023">
    <property type="entry name" value="DIMETHYLANILINE MONOOXYGENASE"/>
    <property type="match status" value="1"/>
</dbReference>
<evidence type="ECO:0000256" key="1">
    <source>
        <dbReference type="ARBA" id="ARBA00001974"/>
    </source>
</evidence>
<keyword evidence="20" id="KW-0472">Membrane</keyword>
<comment type="caution">
    <text evidence="44">The sequence shown here is derived from an EMBL/GenBank/DDBJ whole genome shotgun (WGS) entry which is preliminary data.</text>
</comment>
<keyword evidence="12" id="KW-0256">Endoplasmic reticulum</keyword>
<dbReference type="Gene3D" id="3.50.50.60">
    <property type="entry name" value="FAD/NAD(P)-binding domain"/>
    <property type="match status" value="4"/>
</dbReference>
<evidence type="ECO:0000256" key="33">
    <source>
        <dbReference type="ARBA" id="ARBA00047574"/>
    </source>
</evidence>
<evidence type="ECO:0000256" key="42">
    <source>
        <dbReference type="ARBA" id="ARBA00049443"/>
    </source>
</evidence>
<comment type="cofactor">
    <cofactor evidence="1">
        <name>FAD</name>
        <dbReference type="ChEBI" id="CHEBI:57692"/>
    </cofactor>
</comment>
<organism evidence="44 45">
    <name type="scientific">Pristionchus mayeri</name>
    <dbReference type="NCBI Taxonomy" id="1317129"/>
    <lineage>
        <taxon>Eukaryota</taxon>
        <taxon>Metazoa</taxon>
        <taxon>Ecdysozoa</taxon>
        <taxon>Nematoda</taxon>
        <taxon>Chromadorea</taxon>
        <taxon>Rhabditida</taxon>
        <taxon>Rhabditina</taxon>
        <taxon>Diplogasteromorpha</taxon>
        <taxon>Diplogasteroidea</taxon>
        <taxon>Neodiplogasteridae</taxon>
        <taxon>Pristionchus</taxon>
    </lineage>
</organism>
<keyword evidence="8" id="KW-0488">Methylation</keyword>
<evidence type="ECO:0000256" key="6">
    <source>
        <dbReference type="ARBA" id="ARBA00012850"/>
    </source>
</evidence>
<comment type="catalytic activity">
    <reaction evidence="39">
        <text>octan-3-one + NADPH + O2 + H(+) = ethyl hexanoate + NADP(+) + H2O</text>
        <dbReference type="Rhea" id="RHEA:54856"/>
        <dbReference type="ChEBI" id="CHEBI:15377"/>
        <dbReference type="ChEBI" id="CHEBI:15378"/>
        <dbReference type="ChEBI" id="CHEBI:15379"/>
        <dbReference type="ChEBI" id="CHEBI:57783"/>
        <dbReference type="ChEBI" id="CHEBI:58349"/>
        <dbReference type="ChEBI" id="CHEBI:80946"/>
        <dbReference type="ChEBI" id="CHEBI:86055"/>
    </reaction>
    <physiologicalReaction direction="left-to-right" evidence="39">
        <dbReference type="Rhea" id="RHEA:54857"/>
    </physiologicalReaction>
</comment>
<dbReference type="GO" id="GO:0016174">
    <property type="term" value="F:NAD(P)H oxidase H2O2-forming activity"/>
    <property type="evidence" value="ECO:0007669"/>
    <property type="project" value="UniProtKB-EC"/>
</dbReference>
<evidence type="ECO:0000256" key="17">
    <source>
        <dbReference type="ARBA" id="ARBA00023002"/>
    </source>
</evidence>
<evidence type="ECO:0000256" key="38">
    <source>
        <dbReference type="ARBA" id="ARBA00048088"/>
    </source>
</evidence>
<evidence type="ECO:0000313" key="45">
    <source>
        <dbReference type="Proteomes" id="UP001328107"/>
    </source>
</evidence>
<dbReference type="FunFam" id="3.50.50.60:FF:000159">
    <property type="entry name" value="Dimethylaniline monooxygenase [N-oxide-forming]"/>
    <property type="match status" value="1"/>
</dbReference>
<dbReference type="EC" id="1.14.13.148" evidence="25"/>
<comment type="similarity">
    <text evidence="4">Belongs to the FMO family.</text>
</comment>
<dbReference type="PRINTS" id="PR01125">
    <property type="entry name" value="FMOXYGENASE5"/>
</dbReference>
<keyword evidence="11" id="KW-0812">Transmembrane</keyword>
<evidence type="ECO:0000256" key="39">
    <source>
        <dbReference type="ARBA" id="ARBA00048459"/>
    </source>
</evidence>
<evidence type="ECO:0000256" key="36">
    <source>
        <dbReference type="ARBA" id="ARBA00047977"/>
    </source>
</evidence>
<dbReference type="GO" id="GO:0004499">
    <property type="term" value="F:N,N-dimethylaniline monooxygenase activity"/>
    <property type="evidence" value="ECO:0007669"/>
    <property type="project" value="InterPro"/>
</dbReference>
<evidence type="ECO:0000256" key="21">
    <source>
        <dbReference type="ARBA" id="ARBA00029725"/>
    </source>
</evidence>
<comment type="catalytic activity">
    <reaction evidence="35">
        <text>NADPH + O2 + H(+) = H2O2 + NADP(+)</text>
        <dbReference type="Rhea" id="RHEA:11260"/>
        <dbReference type="ChEBI" id="CHEBI:15378"/>
        <dbReference type="ChEBI" id="CHEBI:15379"/>
        <dbReference type="ChEBI" id="CHEBI:16240"/>
        <dbReference type="ChEBI" id="CHEBI:57783"/>
        <dbReference type="ChEBI" id="CHEBI:58349"/>
        <dbReference type="EC" id="1.6.3.1"/>
    </reaction>
    <physiologicalReaction direction="left-to-right" evidence="35">
        <dbReference type="Rhea" id="RHEA:11261"/>
    </physiologicalReaction>
</comment>
<evidence type="ECO:0000256" key="40">
    <source>
        <dbReference type="ARBA" id="ARBA00048989"/>
    </source>
</evidence>
<evidence type="ECO:0000256" key="10">
    <source>
        <dbReference type="ARBA" id="ARBA00022630"/>
    </source>
</evidence>
<evidence type="ECO:0000256" key="26">
    <source>
        <dbReference type="ARBA" id="ARBA00034536"/>
    </source>
</evidence>
<dbReference type="GO" id="GO:0005789">
    <property type="term" value="C:endoplasmic reticulum membrane"/>
    <property type="evidence" value="ECO:0007669"/>
    <property type="project" value="UniProtKB-SubCell"/>
</dbReference>
<evidence type="ECO:0000256" key="22">
    <source>
        <dbReference type="ARBA" id="ARBA00029728"/>
    </source>
</evidence>
<comment type="subcellular location">
    <subcellularLocation>
        <location evidence="2">Endoplasmic reticulum membrane</location>
        <topology evidence="2">Single-pass membrane protein</topology>
    </subcellularLocation>
    <subcellularLocation>
        <location evidence="3">Microsome membrane</location>
    </subcellularLocation>
</comment>
<evidence type="ECO:0000256" key="7">
    <source>
        <dbReference type="ARBA" id="ARBA00019213"/>
    </source>
</evidence>
<comment type="function">
    <text evidence="30">Broad spectrum monooxygenase that catalyzes the oxygenation of a wide variety of nitrogen- and sulfur-containing compounds including xenobiotics. Catalyzes the S-oxygenation of hypotaurine to produce taurine, an organic osmolyte involved in cell volume regulation as well as a variety of cytoprotective and developmental processes. In vitro, catalyzes the N-oxygenation of trimethylamine (TMA) to produce trimethylamine N-oxide (TMAO) and could therefore participate to the detoxification of this compound that is generated by the action of gut microbiota from dietary precursors such as choline, choline containing compounds, betaine or L-carnitine.</text>
</comment>
<name>A0AAN4ZK17_9BILA</name>
<evidence type="ECO:0000256" key="9">
    <source>
        <dbReference type="ARBA" id="ARBA00022553"/>
    </source>
</evidence>
<keyword evidence="18" id="KW-0503">Monooxygenase</keyword>
<evidence type="ECO:0000256" key="18">
    <source>
        <dbReference type="ARBA" id="ARBA00023033"/>
    </source>
</evidence>
<keyword evidence="13" id="KW-0274">FAD</keyword>
<dbReference type="EC" id="1.14.13.8" evidence="6"/>
<evidence type="ECO:0000313" key="44">
    <source>
        <dbReference type="EMBL" id="GMR41304.1"/>
    </source>
</evidence>
<evidence type="ECO:0000256" key="43">
    <source>
        <dbReference type="ARBA" id="ARBA00049475"/>
    </source>
</evidence>
<dbReference type="PIRSF" id="PIRSF000332">
    <property type="entry name" value="FMO"/>
    <property type="match status" value="1"/>
</dbReference>
<evidence type="ECO:0000256" key="27">
    <source>
        <dbReference type="ARBA" id="ARBA00034554"/>
    </source>
</evidence>
<dbReference type="AlphaFoldDB" id="A0AAN4ZK17"/>
<comment type="catalytic activity">
    <reaction evidence="37">
        <text>hypotaurine + NADPH + O2 + H(+) = taurine + NADP(+) + H2O</text>
        <dbReference type="Rhea" id="RHEA:69819"/>
        <dbReference type="ChEBI" id="CHEBI:15377"/>
        <dbReference type="ChEBI" id="CHEBI:15378"/>
        <dbReference type="ChEBI" id="CHEBI:15379"/>
        <dbReference type="ChEBI" id="CHEBI:57783"/>
        <dbReference type="ChEBI" id="CHEBI:57853"/>
        <dbReference type="ChEBI" id="CHEBI:58349"/>
        <dbReference type="ChEBI" id="CHEBI:507393"/>
        <dbReference type="EC" id="1.14.13.8"/>
    </reaction>
    <physiologicalReaction direction="left-to-right" evidence="37">
        <dbReference type="Rhea" id="RHEA:69820"/>
    </physiologicalReaction>
</comment>
<evidence type="ECO:0000256" key="16">
    <source>
        <dbReference type="ARBA" id="ARBA00022989"/>
    </source>
</evidence>
<evidence type="ECO:0000256" key="25">
    <source>
        <dbReference type="ARBA" id="ARBA00034528"/>
    </source>
</evidence>
<dbReference type="InterPro" id="IPR020946">
    <property type="entry name" value="Flavin_mOase-like"/>
</dbReference>
<evidence type="ECO:0000256" key="15">
    <source>
        <dbReference type="ARBA" id="ARBA00022857"/>
    </source>
</evidence>
<keyword evidence="14" id="KW-0492">Microsome</keyword>
<evidence type="ECO:0000256" key="41">
    <source>
        <dbReference type="ARBA" id="ARBA00048990"/>
    </source>
</evidence>
<evidence type="ECO:0000256" key="12">
    <source>
        <dbReference type="ARBA" id="ARBA00022824"/>
    </source>
</evidence>
<keyword evidence="45" id="KW-1185">Reference proteome</keyword>
<evidence type="ECO:0000256" key="13">
    <source>
        <dbReference type="ARBA" id="ARBA00022827"/>
    </source>
</evidence>
<evidence type="ECO:0000256" key="8">
    <source>
        <dbReference type="ARBA" id="ARBA00022481"/>
    </source>
</evidence>
<keyword evidence="16" id="KW-1133">Transmembrane helix</keyword>
<dbReference type="PRINTS" id="PR00370">
    <property type="entry name" value="FMOXYGENASE"/>
</dbReference>
<comment type="catalytic activity">
    <reaction evidence="34">
        <text>sulcatone + NADPH + O2 + H(+) = 4-methylpent-3-en-1-yl acetate + NADP(+) + H2O</text>
        <dbReference type="Rhea" id="RHEA:54864"/>
        <dbReference type="ChEBI" id="CHEBI:15377"/>
        <dbReference type="ChEBI" id="CHEBI:15378"/>
        <dbReference type="ChEBI" id="CHEBI:15379"/>
        <dbReference type="ChEBI" id="CHEBI:16310"/>
        <dbReference type="ChEBI" id="CHEBI:57783"/>
        <dbReference type="ChEBI" id="CHEBI:58349"/>
        <dbReference type="ChEBI" id="CHEBI:138373"/>
    </reaction>
    <physiologicalReaction direction="left-to-right" evidence="34">
        <dbReference type="Rhea" id="RHEA:54865"/>
    </physiologicalReaction>
</comment>
<evidence type="ECO:0000256" key="19">
    <source>
        <dbReference type="ARBA" id="ARBA00023098"/>
    </source>
</evidence>
<keyword evidence="15" id="KW-0521">NADP</keyword>
<evidence type="ECO:0000256" key="37">
    <source>
        <dbReference type="ARBA" id="ARBA00048041"/>
    </source>
</evidence>
<comment type="catalytic activity">
    <reaction evidence="33">
        <text>heptan-2-one + NADPH + O2 + H(+) = pentyl acetate + NADP(+) + H2O</text>
        <dbReference type="Rhea" id="RHEA:54836"/>
        <dbReference type="ChEBI" id="CHEBI:5672"/>
        <dbReference type="ChEBI" id="CHEBI:15377"/>
        <dbReference type="ChEBI" id="CHEBI:15378"/>
        <dbReference type="ChEBI" id="CHEBI:15379"/>
        <dbReference type="ChEBI" id="CHEBI:57783"/>
        <dbReference type="ChEBI" id="CHEBI:58349"/>
        <dbReference type="ChEBI" id="CHEBI:87362"/>
    </reaction>
    <physiologicalReaction direction="left-to-right" evidence="33">
        <dbReference type="Rhea" id="RHEA:54837"/>
    </physiologicalReaction>
</comment>
<evidence type="ECO:0000256" key="30">
    <source>
        <dbReference type="ARBA" id="ARBA00045957"/>
    </source>
</evidence>
<keyword evidence="19" id="KW-0443">Lipid metabolism</keyword>
<gene>
    <name evidence="44" type="ORF">PMAYCL1PPCAC_11499</name>
</gene>
<evidence type="ECO:0000256" key="11">
    <source>
        <dbReference type="ARBA" id="ARBA00022692"/>
    </source>
</evidence>
<dbReference type="EC" id="1.6.3.1" evidence="5"/>
<evidence type="ECO:0000256" key="35">
    <source>
        <dbReference type="ARBA" id="ARBA00047864"/>
    </source>
</evidence>
<sequence length="507" mass="57309">MAYSKEKSRICVIGAGASGLPSIRHALLYGFDVVCYEAQADIGGLWRFNPEATEYSSVMRSTVINTSKEFTAYSDFPPLPEEPNFMHNTRMPNYMKSYAKHFKLENHIKFEHKVMNIFRAENYGKTGQWDVRVRDLRTGKETTNRFDGVLHCTGHHALPHSPAPFPGQKKFRGRMMHAHDYKDWRGFENQSIIVIGVGNSGCDIAVELSRVAKQVHLVSRRGTWVFNRIHDYGRPVDCARYTRLNSAVKEILPSSLANAAVKRQLNRRFDHELYGIKPDHDVMAAHPTINDELPNRIANGSIKIRPHIRRFCGDNVEFSDESVAEAVDTIIFATGYTVCFPEIEAGKLVKVANNQVDLFQYIFPIYLPHDTLGIIGLIQPFGSIIPISEMQSRLVLATIAGDSKLPGRADRLAIMSRKVAEMSQRYIKSRRHTVRVDYLPYMDELASIIGCDVPSWYSHLPHDLPMAHRSLTAPHAAYFYRLSGPHAWDGARAAIMGIEQRITAVGN</sequence>